<gene>
    <name evidence="4" type="primary">thpR</name>
    <name evidence="4" type="ORF">NATSA_07900</name>
</gene>
<dbReference type="PANTHER" id="PTHR35561">
    <property type="entry name" value="RNA 2',3'-CYCLIC PHOSPHODIESTERASE"/>
    <property type="match status" value="1"/>
</dbReference>
<comment type="function">
    <text evidence="2">Hydrolyzes RNA 2',3'-cyclic phosphodiester to an RNA 2'-phosphomonoester.</text>
</comment>
<accession>A0A8J7S5Z3</accession>
<evidence type="ECO:0000313" key="4">
    <source>
        <dbReference type="EMBL" id="MBP3192583.1"/>
    </source>
</evidence>
<evidence type="ECO:0000313" key="5">
    <source>
        <dbReference type="Proteomes" id="UP000673975"/>
    </source>
</evidence>
<comment type="caution">
    <text evidence="4">The sequence shown here is derived from an EMBL/GenBank/DDBJ whole genome shotgun (WGS) entry which is preliminary data.</text>
</comment>
<feature type="short sequence motif" description="HXTX 1" evidence="2">
    <location>
        <begin position="37"/>
        <end position="40"/>
    </location>
</feature>
<keyword evidence="5" id="KW-1185">Reference proteome</keyword>
<organism evidence="4 5">
    <name type="scientific">Natronogracilivirga saccharolytica</name>
    <dbReference type="NCBI Taxonomy" id="2812953"/>
    <lineage>
        <taxon>Bacteria</taxon>
        <taxon>Pseudomonadati</taxon>
        <taxon>Balneolota</taxon>
        <taxon>Balneolia</taxon>
        <taxon>Balneolales</taxon>
        <taxon>Cyclonatronaceae</taxon>
        <taxon>Natronogracilivirga</taxon>
    </lineage>
</organism>
<feature type="short sequence motif" description="HXTX 2" evidence="2">
    <location>
        <begin position="121"/>
        <end position="124"/>
    </location>
</feature>
<sequence>MMRLFTAIAIPDDVREKLASIQPEHPDIRQTPESQIHLTLRFIGETDKTLTRRVLHALTHVAFRPFEITLSGTGCFPNPSSPYVLWAGVRYHPVMGDLYDTMQEELFRTGIPYQNRAFHPHITLGRVRQSEKKRPDEKPPLAPVLEDFLQGEASRFEVTFDVNCFRLYQSRLHSGGAIHHCLREYKAD</sequence>
<evidence type="ECO:0000259" key="3">
    <source>
        <dbReference type="Pfam" id="PF02834"/>
    </source>
</evidence>
<dbReference type="InterPro" id="IPR004175">
    <property type="entry name" value="RNA_CPDase"/>
</dbReference>
<comment type="similarity">
    <text evidence="2">Belongs to the 2H phosphoesterase superfamily. ThpR family.</text>
</comment>
<dbReference type="GO" id="GO:0008664">
    <property type="term" value="F:RNA 2',3'-cyclic 3'-phosphodiesterase activity"/>
    <property type="evidence" value="ECO:0007669"/>
    <property type="project" value="UniProtKB-EC"/>
</dbReference>
<keyword evidence="1 2" id="KW-0378">Hydrolase</keyword>
<feature type="active site" description="Proton acceptor" evidence="2">
    <location>
        <position position="121"/>
    </location>
</feature>
<proteinExistence type="inferred from homology"/>
<dbReference type="NCBIfam" id="TIGR02258">
    <property type="entry name" value="2_5_ligase"/>
    <property type="match status" value="1"/>
</dbReference>
<dbReference type="GO" id="GO:0004113">
    <property type="term" value="F:2',3'-cyclic-nucleotide 3'-phosphodiesterase activity"/>
    <property type="evidence" value="ECO:0007669"/>
    <property type="project" value="InterPro"/>
</dbReference>
<evidence type="ECO:0000256" key="1">
    <source>
        <dbReference type="ARBA" id="ARBA00022801"/>
    </source>
</evidence>
<dbReference type="Gene3D" id="3.90.1140.10">
    <property type="entry name" value="Cyclic phosphodiesterase"/>
    <property type="match status" value="1"/>
</dbReference>
<dbReference type="EMBL" id="JAFIDN010000005">
    <property type="protein sequence ID" value="MBP3192583.1"/>
    <property type="molecule type" value="Genomic_DNA"/>
</dbReference>
<dbReference type="InterPro" id="IPR014051">
    <property type="entry name" value="Phosphoesterase_HXTX"/>
</dbReference>
<dbReference type="PANTHER" id="PTHR35561:SF1">
    <property type="entry name" value="RNA 2',3'-CYCLIC PHOSPHODIESTERASE"/>
    <property type="match status" value="1"/>
</dbReference>
<feature type="domain" description="Phosphoesterase HXTX" evidence="3">
    <location>
        <begin position="8"/>
        <end position="86"/>
    </location>
</feature>
<dbReference type="Pfam" id="PF02834">
    <property type="entry name" value="LigT_PEase"/>
    <property type="match status" value="2"/>
</dbReference>
<feature type="active site" description="Proton donor" evidence="2">
    <location>
        <position position="37"/>
    </location>
</feature>
<comment type="catalytic activity">
    <reaction evidence="2">
        <text>a 3'-end 2',3'-cyclophospho-ribonucleotide-RNA + H2O = a 3'-end 2'-phospho-ribonucleotide-RNA + H(+)</text>
        <dbReference type="Rhea" id="RHEA:11828"/>
        <dbReference type="Rhea" id="RHEA-COMP:10464"/>
        <dbReference type="Rhea" id="RHEA-COMP:17353"/>
        <dbReference type="ChEBI" id="CHEBI:15377"/>
        <dbReference type="ChEBI" id="CHEBI:15378"/>
        <dbReference type="ChEBI" id="CHEBI:83064"/>
        <dbReference type="ChEBI" id="CHEBI:173113"/>
        <dbReference type="EC" id="3.1.4.58"/>
    </reaction>
</comment>
<dbReference type="SUPFAM" id="SSF55144">
    <property type="entry name" value="LigT-like"/>
    <property type="match status" value="1"/>
</dbReference>
<name>A0A8J7S5Z3_9BACT</name>
<protein>
    <recommendedName>
        <fullName evidence="2">RNA 2',3'-cyclic phosphodiesterase</fullName>
        <shortName evidence="2">RNA 2',3'-CPDase</shortName>
        <ecNumber evidence="2">3.1.4.58</ecNumber>
    </recommendedName>
</protein>
<dbReference type="Proteomes" id="UP000673975">
    <property type="component" value="Unassembled WGS sequence"/>
</dbReference>
<evidence type="ECO:0000256" key="2">
    <source>
        <dbReference type="HAMAP-Rule" id="MF_01940"/>
    </source>
</evidence>
<dbReference type="RefSeq" id="WP_210511483.1">
    <property type="nucleotide sequence ID" value="NZ_JAFIDN010000005.1"/>
</dbReference>
<reference evidence="4" key="1">
    <citation type="submission" date="2021-02" db="EMBL/GenBank/DDBJ databases">
        <title>Natronogracilivirga saccharolytica gen. nov. sp. nov. a new anaerobic, haloalkiliphilic carbohydrate-fermenting bacterium from soda lake and proposing of Cyclonatronumiaceae fam. nov. in the phylum Balneolaeota.</title>
        <authorList>
            <person name="Zhilina T.N."/>
            <person name="Sorokin D.Y."/>
            <person name="Zavarzina D.G."/>
            <person name="Toshchakov S.V."/>
            <person name="Kublanov I.V."/>
        </authorList>
    </citation>
    <scope>NUCLEOTIDE SEQUENCE</scope>
    <source>
        <strain evidence="4">Z-1702</strain>
    </source>
</reference>
<dbReference type="EC" id="3.1.4.58" evidence="2"/>
<dbReference type="HAMAP" id="MF_01940">
    <property type="entry name" value="RNA_CPDase"/>
    <property type="match status" value="1"/>
</dbReference>
<dbReference type="AlphaFoldDB" id="A0A8J7S5Z3"/>
<dbReference type="InterPro" id="IPR009097">
    <property type="entry name" value="Cyclic_Pdiesterase"/>
</dbReference>
<feature type="domain" description="Phosphoesterase HXTX" evidence="3">
    <location>
        <begin position="102"/>
        <end position="178"/>
    </location>
</feature>